<evidence type="ECO:0000256" key="1">
    <source>
        <dbReference type="SAM" id="MobiDB-lite"/>
    </source>
</evidence>
<comment type="caution">
    <text evidence="2">The sequence shown here is derived from an EMBL/GenBank/DDBJ whole genome shotgun (WGS) entry which is preliminary data.</text>
</comment>
<feature type="region of interest" description="Disordered" evidence="1">
    <location>
        <begin position="16"/>
        <end position="38"/>
    </location>
</feature>
<dbReference type="Proteomes" id="UP000749471">
    <property type="component" value="Unassembled WGS sequence"/>
</dbReference>
<feature type="compositionally biased region" description="Basic and acidic residues" evidence="1">
    <location>
        <begin position="25"/>
        <end position="38"/>
    </location>
</feature>
<dbReference type="RefSeq" id="WP_216515610.1">
    <property type="nucleotide sequence ID" value="NZ_JAHLPM010000001.1"/>
</dbReference>
<sequence>MPQWVQSLSFAQCNEPYEQNFGGTTHKETSRYSGSESERKAYGNLIGVIFDPGTREQRFD</sequence>
<evidence type="ECO:0000313" key="2">
    <source>
        <dbReference type="EMBL" id="MBU5436411.1"/>
    </source>
</evidence>
<accession>A0ABS6E0I9</accession>
<dbReference type="EMBL" id="JAHLPM010000001">
    <property type="protein sequence ID" value="MBU5436411.1"/>
    <property type="molecule type" value="Genomic_DNA"/>
</dbReference>
<organism evidence="2 3">
    <name type="scientific">Tissierella simiarum</name>
    <dbReference type="NCBI Taxonomy" id="2841534"/>
    <lineage>
        <taxon>Bacteria</taxon>
        <taxon>Bacillati</taxon>
        <taxon>Bacillota</taxon>
        <taxon>Tissierellia</taxon>
        <taxon>Tissierellales</taxon>
        <taxon>Tissierellaceae</taxon>
        <taxon>Tissierella</taxon>
    </lineage>
</organism>
<evidence type="ECO:0000313" key="3">
    <source>
        <dbReference type="Proteomes" id="UP000749471"/>
    </source>
</evidence>
<proteinExistence type="predicted"/>
<reference evidence="2 3" key="1">
    <citation type="submission" date="2021-06" db="EMBL/GenBank/DDBJ databases">
        <authorList>
            <person name="Sun Q."/>
            <person name="Li D."/>
        </authorList>
    </citation>
    <scope>NUCLEOTIDE SEQUENCE [LARGE SCALE GENOMIC DNA]</scope>
    <source>
        <strain evidence="2 3">MSJ-40</strain>
    </source>
</reference>
<name>A0ABS6E0I9_9FIRM</name>
<gene>
    <name evidence="2" type="ORF">KQI42_00210</name>
</gene>
<protein>
    <submittedName>
        <fullName evidence="2">Uncharacterized protein</fullName>
    </submittedName>
</protein>
<keyword evidence="3" id="KW-1185">Reference proteome</keyword>